<organism evidence="2 3">
    <name type="scientific">Calocera cornea HHB12733</name>
    <dbReference type="NCBI Taxonomy" id="1353952"/>
    <lineage>
        <taxon>Eukaryota</taxon>
        <taxon>Fungi</taxon>
        <taxon>Dikarya</taxon>
        <taxon>Basidiomycota</taxon>
        <taxon>Agaricomycotina</taxon>
        <taxon>Dacrymycetes</taxon>
        <taxon>Dacrymycetales</taxon>
        <taxon>Dacrymycetaceae</taxon>
        <taxon>Calocera</taxon>
    </lineage>
</organism>
<dbReference type="EMBL" id="KV424098">
    <property type="protein sequence ID" value="KZT51630.1"/>
    <property type="molecule type" value="Genomic_DNA"/>
</dbReference>
<dbReference type="STRING" id="1353952.A0A165CXT4"/>
<dbReference type="GO" id="GO:0005507">
    <property type="term" value="F:copper ion binding"/>
    <property type="evidence" value="ECO:0007669"/>
    <property type="project" value="TreeGrafter"/>
</dbReference>
<dbReference type="OrthoDB" id="432719at2759"/>
<keyword evidence="3" id="KW-1185">Reference proteome</keyword>
<keyword evidence="1" id="KW-1278">Translocase</keyword>
<dbReference type="AlphaFoldDB" id="A0A165CXT4"/>
<sequence length="68" mass="7131">MVSAEVLFSLAHDLQNVSGDSTPGPLSQIVKLVEETQTNKAPIQAFADRVAGYFVPTVIGLAVLAFSA</sequence>
<evidence type="ECO:0000256" key="1">
    <source>
        <dbReference type="ARBA" id="ARBA00022967"/>
    </source>
</evidence>
<dbReference type="PANTHER" id="PTHR43520:SF8">
    <property type="entry name" value="P-TYPE CU(+) TRANSPORTER"/>
    <property type="match status" value="1"/>
</dbReference>
<dbReference type="GO" id="GO:0043682">
    <property type="term" value="F:P-type divalent copper transporter activity"/>
    <property type="evidence" value="ECO:0007669"/>
    <property type="project" value="TreeGrafter"/>
</dbReference>
<protein>
    <submittedName>
        <fullName evidence="2">Uncharacterized protein</fullName>
    </submittedName>
</protein>
<evidence type="ECO:0000313" key="3">
    <source>
        <dbReference type="Proteomes" id="UP000076842"/>
    </source>
</evidence>
<dbReference type="InParanoid" id="A0A165CXT4"/>
<dbReference type="GO" id="GO:0055070">
    <property type="term" value="P:copper ion homeostasis"/>
    <property type="evidence" value="ECO:0007669"/>
    <property type="project" value="TreeGrafter"/>
</dbReference>
<dbReference type="PANTHER" id="PTHR43520">
    <property type="entry name" value="ATP7, ISOFORM B"/>
    <property type="match status" value="1"/>
</dbReference>
<dbReference type="GO" id="GO:0016020">
    <property type="term" value="C:membrane"/>
    <property type="evidence" value="ECO:0007669"/>
    <property type="project" value="TreeGrafter"/>
</dbReference>
<name>A0A165CXT4_9BASI</name>
<accession>A0A165CXT4</accession>
<evidence type="ECO:0000313" key="2">
    <source>
        <dbReference type="EMBL" id="KZT51630.1"/>
    </source>
</evidence>
<reference evidence="2 3" key="1">
    <citation type="journal article" date="2016" name="Mol. Biol. Evol.">
        <title>Comparative Genomics of Early-Diverging Mushroom-Forming Fungi Provides Insights into the Origins of Lignocellulose Decay Capabilities.</title>
        <authorList>
            <person name="Nagy L.G."/>
            <person name="Riley R."/>
            <person name="Tritt A."/>
            <person name="Adam C."/>
            <person name="Daum C."/>
            <person name="Floudas D."/>
            <person name="Sun H."/>
            <person name="Yadav J.S."/>
            <person name="Pangilinan J."/>
            <person name="Larsson K.H."/>
            <person name="Matsuura K."/>
            <person name="Barry K."/>
            <person name="Labutti K."/>
            <person name="Kuo R."/>
            <person name="Ohm R.A."/>
            <person name="Bhattacharya S.S."/>
            <person name="Shirouzu T."/>
            <person name="Yoshinaga Y."/>
            <person name="Martin F.M."/>
            <person name="Grigoriev I.V."/>
            <person name="Hibbett D.S."/>
        </authorList>
    </citation>
    <scope>NUCLEOTIDE SEQUENCE [LARGE SCALE GENOMIC DNA]</scope>
    <source>
        <strain evidence="2 3">HHB12733</strain>
    </source>
</reference>
<gene>
    <name evidence="2" type="ORF">CALCODRAFT_487765</name>
</gene>
<dbReference type="Proteomes" id="UP000076842">
    <property type="component" value="Unassembled WGS sequence"/>
</dbReference>
<proteinExistence type="predicted"/>